<dbReference type="PANTHER" id="PTHR40074">
    <property type="entry name" value="O-ACETYLTRANSFERASE WECH"/>
    <property type="match status" value="1"/>
</dbReference>
<dbReference type="InterPro" id="IPR002656">
    <property type="entry name" value="Acyl_transf_3_dom"/>
</dbReference>
<keyword evidence="9" id="KW-0808">Transferase</keyword>
<evidence type="ECO:0000256" key="4">
    <source>
        <dbReference type="ARBA" id="ARBA00022692"/>
    </source>
</evidence>
<organism evidence="9 10">
    <name type="scientific">Sphingomonas rosea</name>
    <dbReference type="NCBI Taxonomy" id="335605"/>
    <lineage>
        <taxon>Bacteria</taxon>
        <taxon>Pseudomonadati</taxon>
        <taxon>Pseudomonadota</taxon>
        <taxon>Alphaproteobacteria</taxon>
        <taxon>Sphingomonadales</taxon>
        <taxon>Sphingomonadaceae</taxon>
        <taxon>Sphingomonas</taxon>
    </lineage>
</organism>
<keyword evidence="9" id="KW-0012">Acyltransferase</keyword>
<dbReference type="Pfam" id="PF01757">
    <property type="entry name" value="Acyl_transf_3"/>
    <property type="match status" value="1"/>
</dbReference>
<evidence type="ECO:0000313" key="10">
    <source>
        <dbReference type="Proteomes" id="UP001424459"/>
    </source>
</evidence>
<protein>
    <submittedName>
        <fullName evidence="9">Acyltransferase</fullName>
    </submittedName>
</protein>
<feature type="transmembrane region" description="Helical" evidence="7">
    <location>
        <begin position="203"/>
        <end position="222"/>
    </location>
</feature>
<proteinExistence type="inferred from homology"/>
<keyword evidence="3" id="KW-1003">Cell membrane</keyword>
<evidence type="ECO:0000256" key="5">
    <source>
        <dbReference type="ARBA" id="ARBA00022989"/>
    </source>
</evidence>
<feature type="transmembrane region" description="Helical" evidence="7">
    <location>
        <begin position="152"/>
        <end position="173"/>
    </location>
</feature>
<feature type="domain" description="Acyltransferase 3" evidence="8">
    <location>
        <begin position="38"/>
        <end position="335"/>
    </location>
</feature>
<evidence type="ECO:0000313" key="9">
    <source>
        <dbReference type="EMBL" id="GAA4030102.1"/>
    </source>
</evidence>
<feature type="transmembrane region" description="Helical" evidence="7">
    <location>
        <begin position="318"/>
        <end position="339"/>
    </location>
</feature>
<feature type="transmembrane region" description="Helical" evidence="7">
    <location>
        <begin position="76"/>
        <end position="94"/>
    </location>
</feature>
<name>A0ABP7TS09_9SPHN</name>
<feature type="transmembrane region" description="Helical" evidence="7">
    <location>
        <begin position="294"/>
        <end position="312"/>
    </location>
</feature>
<feature type="transmembrane region" description="Helical" evidence="7">
    <location>
        <begin position="180"/>
        <end position="197"/>
    </location>
</feature>
<dbReference type="PANTHER" id="PTHR40074:SF2">
    <property type="entry name" value="O-ACETYLTRANSFERASE WECH"/>
    <property type="match status" value="1"/>
</dbReference>
<evidence type="ECO:0000259" key="8">
    <source>
        <dbReference type="Pfam" id="PF01757"/>
    </source>
</evidence>
<evidence type="ECO:0000256" key="7">
    <source>
        <dbReference type="SAM" id="Phobius"/>
    </source>
</evidence>
<comment type="subcellular location">
    <subcellularLocation>
        <location evidence="1">Cell membrane</location>
        <topology evidence="1">Multi-pass membrane protein</topology>
    </subcellularLocation>
</comment>
<evidence type="ECO:0000256" key="3">
    <source>
        <dbReference type="ARBA" id="ARBA00022475"/>
    </source>
</evidence>
<evidence type="ECO:0000256" key="6">
    <source>
        <dbReference type="ARBA" id="ARBA00023136"/>
    </source>
</evidence>
<keyword evidence="6 7" id="KW-0472">Membrane</keyword>
<sequence length="368" mass="39757">MRISGSSTGIAGTLRSVRADRPDTPVAASGRRGAGATNIDTLRGLACLFLVGYHAALGATQHLDTQSAGLALFNEVFALVRMPLFSFLSGYVYAYRRATPGNLPRFTAAKIRRLLIPFVTMTIVFLAIRTIVPGMAGPTIADAPHALIFGYSQLWFLQSIMVVFVIVAVTECLLWRKPQLAVAVIMATSLILYFTPIRDIQTFSLGQAFYLLPFFAFGVVINSFGKEVARLQRLLVPVSAGLFAILLWAAVREISATSAISRFGVTGLGVGLTSLYLLQVAMPRSRALSAVGSYSFTIFLLHSIFIAVVVRVGPADLWSLLPIVFVVALAGPVLIELLVHRFAPEAAWVLGQRQPATRRDPAIALAHT</sequence>
<evidence type="ECO:0000256" key="1">
    <source>
        <dbReference type="ARBA" id="ARBA00004651"/>
    </source>
</evidence>
<keyword evidence="5 7" id="KW-1133">Transmembrane helix</keyword>
<accession>A0ABP7TS09</accession>
<keyword evidence="10" id="KW-1185">Reference proteome</keyword>
<reference evidence="10" key="1">
    <citation type="journal article" date="2019" name="Int. J. Syst. Evol. Microbiol.">
        <title>The Global Catalogue of Microorganisms (GCM) 10K type strain sequencing project: providing services to taxonomists for standard genome sequencing and annotation.</title>
        <authorList>
            <consortium name="The Broad Institute Genomics Platform"/>
            <consortium name="The Broad Institute Genome Sequencing Center for Infectious Disease"/>
            <person name="Wu L."/>
            <person name="Ma J."/>
        </authorList>
    </citation>
    <scope>NUCLEOTIDE SEQUENCE [LARGE SCALE GENOMIC DNA]</scope>
    <source>
        <strain evidence="10">JCM 17564</strain>
    </source>
</reference>
<comment type="similarity">
    <text evidence="2">Belongs to the acyltransferase 3 family.</text>
</comment>
<dbReference type="Proteomes" id="UP001424459">
    <property type="component" value="Unassembled WGS sequence"/>
</dbReference>
<feature type="transmembrane region" description="Helical" evidence="7">
    <location>
        <begin position="114"/>
        <end position="132"/>
    </location>
</feature>
<feature type="transmembrane region" description="Helical" evidence="7">
    <location>
        <begin position="234"/>
        <end position="251"/>
    </location>
</feature>
<comment type="caution">
    <text evidence="9">The sequence shown here is derived from an EMBL/GenBank/DDBJ whole genome shotgun (WGS) entry which is preliminary data.</text>
</comment>
<evidence type="ECO:0000256" key="2">
    <source>
        <dbReference type="ARBA" id="ARBA00007400"/>
    </source>
</evidence>
<dbReference type="EMBL" id="BAABBR010000001">
    <property type="protein sequence ID" value="GAA4030102.1"/>
    <property type="molecule type" value="Genomic_DNA"/>
</dbReference>
<feature type="transmembrane region" description="Helical" evidence="7">
    <location>
        <begin position="263"/>
        <end position="282"/>
    </location>
</feature>
<keyword evidence="4 7" id="KW-0812">Transmembrane</keyword>
<dbReference type="GO" id="GO:0016746">
    <property type="term" value="F:acyltransferase activity"/>
    <property type="evidence" value="ECO:0007669"/>
    <property type="project" value="UniProtKB-KW"/>
</dbReference>
<gene>
    <name evidence="9" type="ORF">GCM10022281_06730</name>
</gene>